<proteinExistence type="predicted"/>
<evidence type="ECO:0000256" key="2">
    <source>
        <dbReference type="SAM" id="Phobius"/>
    </source>
</evidence>
<reference evidence="4" key="1">
    <citation type="journal article" date="2014" name="Int. J. Syst. Evol. Microbiol.">
        <title>Complete genome sequence of Corynebacterium casei LMG S-19264T (=DSM 44701T), isolated from a smear-ripened cheese.</title>
        <authorList>
            <consortium name="US DOE Joint Genome Institute (JGI-PGF)"/>
            <person name="Walter F."/>
            <person name="Albersmeier A."/>
            <person name="Kalinowski J."/>
            <person name="Ruckert C."/>
        </authorList>
    </citation>
    <scope>NUCLEOTIDE SEQUENCE</scope>
    <source>
        <strain evidence="4">JCM 3090</strain>
    </source>
</reference>
<name>A0A8J3F8V7_9ACTN</name>
<evidence type="ECO:0000313" key="5">
    <source>
        <dbReference type="Proteomes" id="UP000649739"/>
    </source>
</evidence>
<accession>A0A8J3F8V7</accession>
<dbReference type="AlphaFoldDB" id="A0A8J3F8V7"/>
<keyword evidence="5" id="KW-1185">Reference proteome</keyword>
<protein>
    <recommendedName>
        <fullName evidence="3">DUF58 domain-containing protein</fullName>
    </recommendedName>
</protein>
<keyword evidence="2" id="KW-0812">Transmembrane</keyword>
<evidence type="ECO:0000313" key="4">
    <source>
        <dbReference type="EMBL" id="GGJ81576.1"/>
    </source>
</evidence>
<feature type="transmembrane region" description="Helical" evidence="2">
    <location>
        <begin position="7"/>
        <end position="24"/>
    </location>
</feature>
<dbReference type="InterPro" id="IPR002881">
    <property type="entry name" value="DUF58"/>
</dbReference>
<feature type="transmembrane region" description="Helical" evidence="2">
    <location>
        <begin position="30"/>
        <end position="49"/>
    </location>
</feature>
<evidence type="ECO:0000259" key="3">
    <source>
        <dbReference type="Pfam" id="PF01882"/>
    </source>
</evidence>
<evidence type="ECO:0000256" key="1">
    <source>
        <dbReference type="SAM" id="MobiDB-lite"/>
    </source>
</evidence>
<dbReference type="EMBL" id="BMQB01000001">
    <property type="protein sequence ID" value="GGJ81576.1"/>
    <property type="molecule type" value="Genomic_DNA"/>
</dbReference>
<dbReference type="Pfam" id="PF01882">
    <property type="entry name" value="DUF58"/>
    <property type="match status" value="1"/>
</dbReference>
<organism evidence="4 5">
    <name type="scientific">Pilimelia anulata</name>
    <dbReference type="NCBI Taxonomy" id="53371"/>
    <lineage>
        <taxon>Bacteria</taxon>
        <taxon>Bacillati</taxon>
        <taxon>Actinomycetota</taxon>
        <taxon>Actinomycetes</taxon>
        <taxon>Micromonosporales</taxon>
        <taxon>Micromonosporaceae</taxon>
        <taxon>Pilimelia</taxon>
    </lineage>
</organism>
<sequence length="377" mass="39220">MRLTGRGYGLAGAAAAAAGAGLGLRYPELVLVGAVAAALLLYGLVSCRIRPALAVRREIEPDRVDRGDPCAVTLHVANPSRWRGANLVATDRCGAGRAEVPVRNLRPGGRTAVRYPVPTDRRGVVPVGPLRVRRRDPFDLVRADREHGGTGRVRVYPRRHPLAGGPPGVTRSPDGRFDRVPAGTITFDALRGYVVGDDLRRVHWRASARAGELLVREHVDTSVPHPVLLLDDRAAAYGDPADFETACEAVASIVAAACAAGLPITLALVGGAGVDSGPRRPAGAGPYLDLLTEAAPTAAGPLTDAARRARALRYGDTLVLVTGGAARGELAEVTALRGRYAAVACVVCAADGAAGPPGVLVARDGADFAAQWSAVRW</sequence>
<feature type="domain" description="DUF58" evidence="3">
    <location>
        <begin position="190"/>
        <end position="280"/>
    </location>
</feature>
<dbReference type="PANTHER" id="PTHR34351">
    <property type="entry name" value="SLR1927 PROTEIN-RELATED"/>
    <property type="match status" value="1"/>
</dbReference>
<comment type="caution">
    <text evidence="4">The sequence shown here is derived from an EMBL/GenBank/DDBJ whole genome shotgun (WGS) entry which is preliminary data.</text>
</comment>
<feature type="region of interest" description="Disordered" evidence="1">
    <location>
        <begin position="151"/>
        <end position="176"/>
    </location>
</feature>
<reference evidence="4" key="2">
    <citation type="submission" date="2020-09" db="EMBL/GenBank/DDBJ databases">
        <authorList>
            <person name="Sun Q."/>
            <person name="Ohkuma M."/>
        </authorList>
    </citation>
    <scope>NUCLEOTIDE SEQUENCE</scope>
    <source>
        <strain evidence="4">JCM 3090</strain>
    </source>
</reference>
<gene>
    <name evidence="4" type="ORF">GCM10010123_09200</name>
</gene>
<dbReference type="Proteomes" id="UP000649739">
    <property type="component" value="Unassembled WGS sequence"/>
</dbReference>
<keyword evidence="2" id="KW-1133">Transmembrane helix</keyword>
<keyword evidence="2" id="KW-0472">Membrane</keyword>
<dbReference type="RefSeq" id="WP_189168696.1">
    <property type="nucleotide sequence ID" value="NZ_BMQB01000001.1"/>
</dbReference>
<dbReference type="PANTHER" id="PTHR34351:SF1">
    <property type="entry name" value="SLR1927 PROTEIN"/>
    <property type="match status" value="1"/>
</dbReference>